<gene>
    <name evidence="1" type="ORF">LCGC14_1692180</name>
</gene>
<reference evidence="1" key="1">
    <citation type="journal article" date="2015" name="Nature">
        <title>Complex archaea that bridge the gap between prokaryotes and eukaryotes.</title>
        <authorList>
            <person name="Spang A."/>
            <person name="Saw J.H."/>
            <person name="Jorgensen S.L."/>
            <person name="Zaremba-Niedzwiedzka K."/>
            <person name="Martijn J."/>
            <person name="Lind A.E."/>
            <person name="van Eijk R."/>
            <person name="Schleper C."/>
            <person name="Guy L."/>
            <person name="Ettema T.J."/>
        </authorList>
    </citation>
    <scope>NUCLEOTIDE SEQUENCE</scope>
</reference>
<organism evidence="1">
    <name type="scientific">marine sediment metagenome</name>
    <dbReference type="NCBI Taxonomy" id="412755"/>
    <lineage>
        <taxon>unclassified sequences</taxon>
        <taxon>metagenomes</taxon>
        <taxon>ecological metagenomes</taxon>
    </lineage>
</organism>
<comment type="caution">
    <text evidence="1">The sequence shown here is derived from an EMBL/GenBank/DDBJ whole genome shotgun (WGS) entry which is preliminary data.</text>
</comment>
<accession>A0A0F9K105</accession>
<evidence type="ECO:0000313" key="1">
    <source>
        <dbReference type="EMBL" id="KKM15828.1"/>
    </source>
</evidence>
<name>A0A0F9K105_9ZZZZ</name>
<protein>
    <submittedName>
        <fullName evidence="1">Uncharacterized protein</fullName>
    </submittedName>
</protein>
<dbReference type="AlphaFoldDB" id="A0A0F9K105"/>
<dbReference type="EMBL" id="LAZR01014815">
    <property type="protein sequence ID" value="KKM15828.1"/>
    <property type="molecule type" value="Genomic_DNA"/>
</dbReference>
<sequence>MHWRLEGWVLEQPVAIALENIKKDNWGKVKLLTPQEKGIYEAGADAMLEAIHKYADGRAVELIKSDDGSIEIYIVI</sequence>
<proteinExistence type="predicted"/>